<accession>A0A0J9EDK4</accession>
<dbReference type="PATRIC" id="fig|742734.4.peg.5401"/>
<protein>
    <recommendedName>
        <fullName evidence="3">HK97 gp10 family phage protein</fullName>
    </recommendedName>
</protein>
<comment type="caution">
    <text evidence="1">The sequence shown here is derived from an EMBL/GenBank/DDBJ whole genome shotgun (WGS) entry which is preliminary data.</text>
</comment>
<evidence type="ECO:0000313" key="1">
    <source>
        <dbReference type="EMBL" id="KMW13735.1"/>
    </source>
</evidence>
<dbReference type="EMBL" id="ADLK01000043">
    <property type="protein sequence ID" value="KMW13735.1"/>
    <property type="molecule type" value="Genomic_DNA"/>
</dbReference>
<reference evidence="1 2" key="1">
    <citation type="submission" date="2011-04" db="EMBL/GenBank/DDBJ databases">
        <title>The Genome Sequence of Clostridium citroniae WAL-19142.</title>
        <authorList>
            <consortium name="The Broad Institute Genome Sequencing Platform"/>
            <person name="Earl A."/>
            <person name="Ward D."/>
            <person name="Feldgarden M."/>
            <person name="Gevers D."/>
            <person name="Warren Y.A."/>
            <person name="Tyrrell K.L."/>
            <person name="Citron D.M."/>
            <person name="Goldstein E.J."/>
            <person name="Daigneault M."/>
            <person name="Allen-Vercoe E."/>
            <person name="Young S.K."/>
            <person name="Zeng Q."/>
            <person name="Gargeya S."/>
            <person name="Fitzgerald M."/>
            <person name="Haas B."/>
            <person name="Abouelleil A."/>
            <person name="Alvarado L."/>
            <person name="Arachchi H.M."/>
            <person name="Berlin A."/>
            <person name="Brown A."/>
            <person name="Chapman S.B."/>
            <person name="Chen Z."/>
            <person name="Dunbar C."/>
            <person name="Freedman E."/>
            <person name="Gearin G."/>
            <person name="Gellesch M."/>
            <person name="Goldberg J."/>
            <person name="Griggs A."/>
            <person name="Gujja S."/>
            <person name="Heilman E.R."/>
            <person name="Heiman D."/>
            <person name="Howarth C."/>
            <person name="Larson L."/>
            <person name="Lui A."/>
            <person name="MacDonald P.J."/>
            <person name="Mehta T."/>
            <person name="Montmayeur A."/>
            <person name="Murphy C."/>
            <person name="Neiman D."/>
            <person name="Pearson M."/>
            <person name="Priest M."/>
            <person name="Roberts A."/>
            <person name="Saif S."/>
            <person name="Shea T."/>
            <person name="Shenoy N."/>
            <person name="Sisk P."/>
            <person name="Stolte C."/>
            <person name="Sykes S."/>
            <person name="White J."/>
            <person name="Yandava C."/>
            <person name="Wortman J."/>
            <person name="Nusbaum C."/>
            <person name="Birren B."/>
        </authorList>
    </citation>
    <scope>NUCLEOTIDE SEQUENCE [LARGE SCALE GENOMIC DNA]</scope>
    <source>
        <strain evidence="1 2">WAL-19142</strain>
    </source>
</reference>
<evidence type="ECO:0000313" key="2">
    <source>
        <dbReference type="Proteomes" id="UP000037392"/>
    </source>
</evidence>
<dbReference type="OrthoDB" id="2221953at2"/>
<dbReference type="RefSeq" id="WP_048931005.1">
    <property type="nucleotide sequence ID" value="NZ_KQ235884.1"/>
</dbReference>
<dbReference type="AlphaFoldDB" id="A0A0J9EDK4"/>
<gene>
    <name evidence="1" type="ORF">HMPREF9470_05046</name>
</gene>
<dbReference type="GeneID" id="93166807"/>
<evidence type="ECO:0008006" key="3">
    <source>
        <dbReference type="Google" id="ProtNLM"/>
    </source>
</evidence>
<sequence length="125" mass="14374">MAKVKVNVKMNDKMILLMTKAQKQAAIMTMEAMKRDIEKAEIVPRDVGTLEESVTASTGLINKGTVRLEYNTPYARRLYYHPEYDFSHDENANAQGEWLEPYIDGVKKSYARDTYKKIFKTMTGV</sequence>
<name>A0A0J9EDK4_9FIRM</name>
<organism evidence="1 2">
    <name type="scientific">[Clostridium] citroniae WAL-19142</name>
    <dbReference type="NCBI Taxonomy" id="742734"/>
    <lineage>
        <taxon>Bacteria</taxon>
        <taxon>Bacillati</taxon>
        <taxon>Bacillota</taxon>
        <taxon>Clostridia</taxon>
        <taxon>Lachnospirales</taxon>
        <taxon>Lachnospiraceae</taxon>
        <taxon>Enterocloster</taxon>
    </lineage>
</organism>
<proteinExistence type="predicted"/>
<dbReference type="Proteomes" id="UP000037392">
    <property type="component" value="Unassembled WGS sequence"/>
</dbReference>